<organism evidence="2 3">
    <name type="scientific">Kolteria novifilia</name>
    <dbReference type="NCBI Taxonomy" id="2527975"/>
    <lineage>
        <taxon>Bacteria</taxon>
        <taxon>Pseudomonadati</taxon>
        <taxon>Planctomycetota</taxon>
        <taxon>Planctomycetia</taxon>
        <taxon>Kolteriales</taxon>
        <taxon>Kolteriaceae</taxon>
        <taxon>Kolteria</taxon>
    </lineage>
</organism>
<keyword evidence="3" id="KW-1185">Reference proteome</keyword>
<accession>A0A518B7U6</accession>
<keyword evidence="1" id="KW-0472">Membrane</keyword>
<evidence type="ECO:0000313" key="2">
    <source>
        <dbReference type="EMBL" id="QDU63048.1"/>
    </source>
</evidence>
<gene>
    <name evidence="2" type="ORF">Pan216_39220</name>
</gene>
<evidence type="ECO:0000256" key="1">
    <source>
        <dbReference type="SAM" id="Phobius"/>
    </source>
</evidence>
<dbReference type="AlphaFoldDB" id="A0A518B7U6"/>
<sequence length="69" mass="8000">MPIARDQTDEVRLQRREKAHAFAPTIAYMLVIPTFFCFIPGVLVPLMGPFLYEIPHAPIFSRPRRSICR</sequence>
<keyword evidence="1" id="KW-1133">Transmembrane helix</keyword>
<keyword evidence="1" id="KW-0812">Transmembrane</keyword>
<feature type="transmembrane region" description="Helical" evidence="1">
    <location>
        <begin position="21"/>
        <end position="43"/>
    </location>
</feature>
<evidence type="ECO:0000313" key="3">
    <source>
        <dbReference type="Proteomes" id="UP000317093"/>
    </source>
</evidence>
<name>A0A518B7U6_9BACT</name>
<protein>
    <submittedName>
        <fullName evidence="2">Uncharacterized protein</fullName>
    </submittedName>
</protein>
<proteinExistence type="predicted"/>
<dbReference type="RefSeq" id="WP_145260226.1">
    <property type="nucleotide sequence ID" value="NZ_CP036279.1"/>
</dbReference>
<reference evidence="2 3" key="1">
    <citation type="submission" date="2019-02" db="EMBL/GenBank/DDBJ databases">
        <title>Deep-cultivation of Planctomycetes and their phenomic and genomic characterization uncovers novel biology.</title>
        <authorList>
            <person name="Wiegand S."/>
            <person name="Jogler M."/>
            <person name="Boedeker C."/>
            <person name="Pinto D."/>
            <person name="Vollmers J."/>
            <person name="Rivas-Marin E."/>
            <person name="Kohn T."/>
            <person name="Peeters S.H."/>
            <person name="Heuer A."/>
            <person name="Rast P."/>
            <person name="Oberbeckmann S."/>
            <person name="Bunk B."/>
            <person name="Jeske O."/>
            <person name="Meyerdierks A."/>
            <person name="Storesund J.E."/>
            <person name="Kallscheuer N."/>
            <person name="Luecker S."/>
            <person name="Lage O.M."/>
            <person name="Pohl T."/>
            <person name="Merkel B.J."/>
            <person name="Hornburger P."/>
            <person name="Mueller R.-W."/>
            <person name="Bruemmer F."/>
            <person name="Labrenz M."/>
            <person name="Spormann A.M."/>
            <person name="Op den Camp H."/>
            <person name="Overmann J."/>
            <person name="Amann R."/>
            <person name="Jetten M.S.M."/>
            <person name="Mascher T."/>
            <person name="Medema M.H."/>
            <person name="Devos D.P."/>
            <person name="Kaster A.-K."/>
            <person name="Ovreas L."/>
            <person name="Rohde M."/>
            <person name="Galperin M.Y."/>
            <person name="Jogler C."/>
        </authorList>
    </citation>
    <scope>NUCLEOTIDE SEQUENCE [LARGE SCALE GENOMIC DNA]</scope>
    <source>
        <strain evidence="2 3">Pan216</strain>
    </source>
</reference>
<dbReference type="EMBL" id="CP036279">
    <property type="protein sequence ID" value="QDU63048.1"/>
    <property type="molecule type" value="Genomic_DNA"/>
</dbReference>
<dbReference type="Proteomes" id="UP000317093">
    <property type="component" value="Chromosome"/>
</dbReference>
<dbReference type="KEGG" id="knv:Pan216_39220"/>